<dbReference type="GO" id="GO:0032259">
    <property type="term" value="P:methylation"/>
    <property type="evidence" value="ECO:0007669"/>
    <property type="project" value="UniProtKB-KW"/>
</dbReference>
<protein>
    <submittedName>
        <fullName evidence="3">DNA adenine methyltranferase</fullName>
    </submittedName>
    <submittedName>
        <fullName evidence="4">Putative adenine methyltransferase</fullName>
    </submittedName>
</protein>
<keyword evidence="4" id="KW-0489">Methyltransferase</keyword>
<dbReference type="GO" id="GO:0008168">
    <property type="term" value="F:methyltransferase activity"/>
    <property type="evidence" value="ECO:0007669"/>
    <property type="project" value="UniProtKB-KW"/>
</dbReference>
<sequence length="414" mass="45838">MNNAMSALKVLENKIPKYDIVYVNTPWSTVPVDQLKNISVADITEENAALFVWTDAYAVADTIDLVKAWGFKFHSVFQTMDVGTYPWMAPKNDDNKKTRKPRAPPIADPVWWSTPPELDNAPTRPTTESLLLATKGDPSPHFNKTTTAFSVLNMPELGKKSRAKKNGDPSMCSDRPLQFLENVLGHLTPDAKVLNLFSSNIHDRADSWGPAVPGGFLTGFGKNTGLVGKINQAMLTMKKSQLKALGHVSKQSKGDPLAKTLSVMESFKGPMVYELRDGAGVINEWVYSLTCILARKNLEKLDSARKKRKVRQSSGETSRPRHGIACASVVSKELAEFLGIGPDEKIARTTVVSKLNEYITTHGLQNPEHKIEVLLDEPLRKLLNPPEDFGKVTYFNLCKLVGSHFPKKKQADAK</sequence>
<evidence type="ECO:0000313" key="3">
    <source>
        <dbReference type="EMBL" id="ABD73007.1"/>
    </source>
</evidence>
<dbReference type="EMBL" id="EU916176">
    <property type="protein sequence ID" value="ACH46789.1"/>
    <property type="molecule type" value="Genomic_DNA"/>
</dbReference>
<evidence type="ECO:0000313" key="5">
    <source>
        <dbReference type="Proteomes" id="UP000204092"/>
    </source>
</evidence>
<evidence type="ECO:0000259" key="2">
    <source>
        <dbReference type="PROSITE" id="PS51925"/>
    </source>
</evidence>
<proteinExistence type="predicted"/>
<dbReference type="InterPro" id="IPR036885">
    <property type="entry name" value="SWIB_MDM2_dom_sf"/>
</dbReference>
<dbReference type="Pfam" id="PF02201">
    <property type="entry name" value="SWIB"/>
    <property type="match status" value="1"/>
</dbReference>
<reference evidence="4 5" key="2">
    <citation type="journal article" date="2009" name="Virology">
        <title>Genomic analysis of the smallest giant virus--Feldmannia sp. virus 158.</title>
        <authorList>
            <person name="Schroeder D.C."/>
            <person name="Park Y."/>
            <person name="Yoon H.M."/>
            <person name="Lee Y.S."/>
            <person name="Kang S.W."/>
            <person name="Meints R.H."/>
            <person name="Ivey R.G."/>
            <person name="Choi T.J."/>
        </authorList>
    </citation>
    <scope>NUCLEOTIDE SEQUENCE [LARGE SCALE GENOMIC DNA]</scope>
    <source>
        <strain evidence="4">FsV-158</strain>
    </source>
</reference>
<keyword evidence="4" id="KW-0808">Transferase</keyword>
<evidence type="ECO:0000313" key="4">
    <source>
        <dbReference type="EMBL" id="ACH46789.1"/>
    </source>
</evidence>
<dbReference type="SMART" id="SM00151">
    <property type="entry name" value="SWIB"/>
    <property type="match status" value="1"/>
</dbReference>
<feature type="domain" description="DM2" evidence="2">
    <location>
        <begin position="323"/>
        <end position="407"/>
    </location>
</feature>
<dbReference type="PROSITE" id="PS51925">
    <property type="entry name" value="SWIB_MDM2"/>
    <property type="match status" value="1"/>
</dbReference>
<accession>Q1ZZT1</accession>
<organism evidence="3">
    <name type="scientific">Feldmannia species virus</name>
    <dbReference type="NCBI Taxonomy" id="39420"/>
    <lineage>
        <taxon>Viruses</taxon>
        <taxon>Varidnaviria</taxon>
        <taxon>Bamfordvirae</taxon>
        <taxon>Nucleocytoviricota</taxon>
        <taxon>Megaviricetes</taxon>
        <taxon>Algavirales</taxon>
        <taxon>Phycodnaviridae</taxon>
        <taxon>Phaeovirus</taxon>
        <taxon>Phaeovirus feldmanniae</taxon>
    </lineage>
</organism>
<dbReference type="Proteomes" id="UP000204092">
    <property type="component" value="Segment"/>
</dbReference>
<feature type="region of interest" description="Disordered" evidence="1">
    <location>
        <begin position="91"/>
        <end position="117"/>
    </location>
</feature>
<dbReference type="InterPro" id="IPR003121">
    <property type="entry name" value="SWIB_MDM2_domain"/>
</dbReference>
<dbReference type="OrthoDB" id="8695at10239"/>
<dbReference type="KEGG" id="vg:6804820"/>
<dbReference type="CDD" id="cd10567">
    <property type="entry name" value="SWIB-MDM2_like"/>
    <property type="match status" value="1"/>
</dbReference>
<dbReference type="Gene3D" id="1.10.245.10">
    <property type="entry name" value="SWIB/MDM2 domain"/>
    <property type="match status" value="1"/>
</dbReference>
<dbReference type="EMBL" id="DQ415647">
    <property type="protein sequence ID" value="ABD73007.1"/>
    <property type="molecule type" value="Genomic_DNA"/>
</dbReference>
<reference evidence="3" key="1">
    <citation type="journal article" date="2007" name="Virus Genes">
        <title>Molecular cloning and characterization of the DNA adenine methyltransferase gene in Feldmannia sp. virus.</title>
        <authorList>
            <person name="Park Y."/>
            <person name="Kim G.D."/>
            <person name="Choi T.J."/>
        </authorList>
    </citation>
    <scope>NUCLEOTIDE SEQUENCE</scope>
</reference>
<dbReference type="InterPro" id="IPR019835">
    <property type="entry name" value="SWIB_domain"/>
</dbReference>
<dbReference type="GeneID" id="6804820"/>
<name>Q1ZZT1_9PHYC</name>
<dbReference type="RefSeq" id="YP_002154659.1">
    <property type="nucleotide sequence ID" value="NC_011183.1"/>
</dbReference>
<dbReference type="PANTHER" id="PTHR13844">
    <property type="entry name" value="SWI/SNF-RELATED MATRIX-ASSOCIATED ACTIN-DEPENDENT REGULATOR OF CHROMATIN SUBFAMILY D"/>
    <property type="match status" value="1"/>
</dbReference>
<evidence type="ECO:0000256" key="1">
    <source>
        <dbReference type="SAM" id="MobiDB-lite"/>
    </source>
</evidence>
<dbReference type="REBASE" id="15113">
    <property type="entry name" value="M.FspVDam"/>
</dbReference>
<keyword evidence="5" id="KW-1185">Reference proteome</keyword>
<dbReference type="SUPFAM" id="SSF47592">
    <property type="entry name" value="SWIB/MDM2 domain"/>
    <property type="match status" value="1"/>
</dbReference>